<feature type="transmembrane region" description="Helical" evidence="1">
    <location>
        <begin position="376"/>
        <end position="393"/>
    </location>
</feature>
<keyword evidence="1" id="KW-0472">Membrane</keyword>
<sequence length="397" mass="42303">MNPRTELLMQRARVAGAVLTGPEADTKTNSTSDVVVYLTTAEGEFSMVFPDANKGDAFAQELANEGRSVEVADQTGGVLVILPNNTPEERAAFMLAERQAAAAQGDTVTAPASHPLAGDGDTPELIVDQTGNPRTADTAEVADAIRIGVKDFAPGSMSADEIRAAHGMGPRSEDHTPAQLLTAFAFAHGAVAVHSPDPSGRPIDPTAPDGTLRVSWMLEPANAKGEHDSMGADFLDVPCAVKFIRALAEHENVGWNSAMLCCDRQHEDAVSAAMEEAYGVKPEKGAQPDPKQLFGEDFKTVAEHIVDSLGKAIRAEKARARKARLLKLVDTAWPIITLLCLLPFVRFVPVPVPLAVVVMVAMTAGTVRMVQRGERWWPLLGAACVAMIASTLLEKLF</sequence>
<reference evidence="2 3" key="1">
    <citation type="submission" date="2018-08" db="EMBL/GenBank/DDBJ databases">
        <title>The isolation and characterization of a novel rhizosphere caulophage that is similar to lambdoid phages.</title>
        <authorList>
            <person name="Berrios L."/>
            <person name="Ely B."/>
        </authorList>
    </citation>
    <scope>NUCLEOTIDE SEQUENCE [LARGE SCALE GENOMIC DNA]</scope>
</reference>
<proteinExistence type="predicted"/>
<evidence type="ECO:0000256" key="1">
    <source>
        <dbReference type="SAM" id="Phobius"/>
    </source>
</evidence>
<organism evidence="2 3">
    <name type="scientific">Caulobacter phage Kronos</name>
    <dbReference type="NCBI Taxonomy" id="2340873"/>
    <lineage>
        <taxon>Viruses</taxon>
        <taxon>Duplodnaviria</taxon>
        <taxon>Heunggongvirae</taxon>
        <taxon>Uroviricota</taxon>
        <taxon>Caudoviricetes</taxon>
        <taxon>Caudoviricetes incertae sedis</taxon>
        <taxon>Kronosvirus</taxon>
        <taxon>Kronosvirus pelion</taxon>
    </lineage>
</organism>
<keyword evidence="3" id="KW-1185">Reference proteome</keyword>
<evidence type="ECO:0000313" key="3">
    <source>
        <dbReference type="Proteomes" id="UP000269323"/>
    </source>
</evidence>
<dbReference type="Proteomes" id="UP000269323">
    <property type="component" value="Segment"/>
</dbReference>
<keyword evidence="1" id="KW-0812">Transmembrane</keyword>
<keyword evidence="1" id="KW-1133">Transmembrane helix</keyword>
<feature type="transmembrane region" description="Helical" evidence="1">
    <location>
        <begin position="350"/>
        <end position="369"/>
    </location>
</feature>
<protein>
    <submittedName>
        <fullName evidence="2">Uncharacterized protein</fullName>
    </submittedName>
</protein>
<dbReference type="EMBL" id="MH884648">
    <property type="protein sequence ID" value="AYD87684.1"/>
    <property type="molecule type" value="Genomic_DNA"/>
</dbReference>
<evidence type="ECO:0000313" key="2">
    <source>
        <dbReference type="EMBL" id="AYD87684.1"/>
    </source>
</evidence>
<name>A0A386KRN0_9CAUD</name>
<accession>A0A386KRN0</accession>